<feature type="chain" id="PRO_5043463725" description="pectinesterase" evidence="7">
    <location>
        <begin position="31"/>
        <end position="194"/>
    </location>
</feature>
<dbReference type="EMBL" id="JBDFQZ010000005">
    <property type="protein sequence ID" value="KAK9724475.1"/>
    <property type="molecule type" value="Genomic_DNA"/>
</dbReference>
<evidence type="ECO:0000256" key="2">
    <source>
        <dbReference type="ARBA" id="ARBA00007786"/>
    </source>
</evidence>
<organism evidence="9 10">
    <name type="scientific">Saponaria officinalis</name>
    <name type="common">Common soapwort</name>
    <name type="synonym">Lychnis saponaria</name>
    <dbReference type="NCBI Taxonomy" id="3572"/>
    <lineage>
        <taxon>Eukaryota</taxon>
        <taxon>Viridiplantae</taxon>
        <taxon>Streptophyta</taxon>
        <taxon>Embryophyta</taxon>
        <taxon>Tracheophyta</taxon>
        <taxon>Spermatophyta</taxon>
        <taxon>Magnoliopsida</taxon>
        <taxon>eudicotyledons</taxon>
        <taxon>Gunneridae</taxon>
        <taxon>Pentapetalae</taxon>
        <taxon>Caryophyllales</taxon>
        <taxon>Caryophyllaceae</taxon>
        <taxon>Caryophylleae</taxon>
        <taxon>Saponaria</taxon>
    </lineage>
</organism>
<dbReference type="SMART" id="SM00856">
    <property type="entry name" value="PMEI"/>
    <property type="match status" value="1"/>
</dbReference>
<comment type="caution">
    <text evidence="9">The sequence shown here is derived from an EMBL/GenBank/DDBJ whole genome shotgun (WGS) entry which is preliminary data.</text>
</comment>
<gene>
    <name evidence="9" type="ORF">RND81_05G075300</name>
</gene>
<dbReference type="Pfam" id="PF04043">
    <property type="entry name" value="PMEI"/>
    <property type="match status" value="1"/>
</dbReference>
<keyword evidence="10" id="KW-1185">Reference proteome</keyword>
<comment type="similarity">
    <text evidence="2">In the C-terminal section; belongs to the pectinesterase family.</text>
</comment>
<dbReference type="Proteomes" id="UP001443914">
    <property type="component" value="Unassembled WGS sequence"/>
</dbReference>
<keyword evidence="5" id="KW-1015">Disulfide bond</keyword>
<feature type="signal peptide" evidence="7">
    <location>
        <begin position="1"/>
        <end position="30"/>
    </location>
</feature>
<evidence type="ECO:0000256" key="4">
    <source>
        <dbReference type="ARBA" id="ARBA00022729"/>
    </source>
</evidence>
<protein>
    <recommendedName>
        <fullName evidence="3">pectinesterase</fullName>
        <ecNumber evidence="3">3.1.1.11</ecNumber>
    </recommendedName>
</protein>
<dbReference type="CDD" id="cd15798">
    <property type="entry name" value="PMEI-like_3"/>
    <property type="match status" value="1"/>
</dbReference>
<comment type="similarity">
    <text evidence="1">In the N-terminal section; belongs to the PMEI family.</text>
</comment>
<dbReference type="GO" id="GO:0030599">
    <property type="term" value="F:pectinesterase activity"/>
    <property type="evidence" value="ECO:0007669"/>
    <property type="project" value="UniProtKB-EC"/>
</dbReference>
<sequence>MTTRFLPNYFYDIFMFLLLVPASTINTIEGIRDNTDFIRVSCKTTEYPALCYSTLSKYASTIKTSSSLLTKTALLVTREAAQNASSFMSNYLDEKKTSPTEDGPMKDCKELLGDAIEELTNSIVEMDKIKDHKNFRFHMSNIETWVSAALTDASTCIDGFEGKTVTTIVKKMMDDLEERTSNALCIVNSYVSHY</sequence>
<name>A0AAW1KU95_SAPOF</name>
<proteinExistence type="inferred from homology"/>
<reference evidence="9" key="1">
    <citation type="submission" date="2024-03" db="EMBL/GenBank/DDBJ databases">
        <title>WGS assembly of Saponaria officinalis var. Norfolk2.</title>
        <authorList>
            <person name="Jenkins J."/>
            <person name="Shu S."/>
            <person name="Grimwood J."/>
            <person name="Barry K."/>
            <person name="Goodstein D."/>
            <person name="Schmutz J."/>
            <person name="Leebens-Mack J."/>
            <person name="Osbourn A."/>
        </authorList>
    </citation>
    <scope>NUCLEOTIDE SEQUENCE [LARGE SCALE GENOMIC DNA]</scope>
    <source>
        <strain evidence="9">JIC</strain>
    </source>
</reference>
<dbReference type="SUPFAM" id="SSF101148">
    <property type="entry name" value="Plant invertase/pectin methylesterase inhibitor"/>
    <property type="match status" value="1"/>
</dbReference>
<dbReference type="EC" id="3.1.1.11" evidence="3"/>
<dbReference type="InterPro" id="IPR051955">
    <property type="entry name" value="PME_Inhibitor"/>
</dbReference>
<evidence type="ECO:0000256" key="1">
    <source>
        <dbReference type="ARBA" id="ARBA00006027"/>
    </source>
</evidence>
<evidence type="ECO:0000256" key="7">
    <source>
        <dbReference type="SAM" id="SignalP"/>
    </source>
</evidence>
<keyword evidence="4 7" id="KW-0732">Signal</keyword>
<dbReference type="FunFam" id="1.20.140.40:FF:000010">
    <property type="entry name" value="Pectinesterase"/>
    <property type="match status" value="1"/>
</dbReference>
<dbReference type="PANTHER" id="PTHR31080:SF117">
    <property type="entry name" value="PLANT INVERTASE_PECTIN METHYLESTERASE INHIBITOR SUPERFAMILY PROTEIN"/>
    <property type="match status" value="1"/>
</dbReference>
<evidence type="ECO:0000256" key="3">
    <source>
        <dbReference type="ARBA" id="ARBA00013229"/>
    </source>
</evidence>
<evidence type="ECO:0000256" key="5">
    <source>
        <dbReference type="ARBA" id="ARBA00023157"/>
    </source>
</evidence>
<evidence type="ECO:0000313" key="10">
    <source>
        <dbReference type="Proteomes" id="UP001443914"/>
    </source>
</evidence>
<dbReference type="InterPro" id="IPR006501">
    <property type="entry name" value="Pectinesterase_inhib_dom"/>
</dbReference>
<dbReference type="Gene3D" id="1.20.140.40">
    <property type="entry name" value="Invertase/pectin methylesterase inhibitor family protein"/>
    <property type="match status" value="1"/>
</dbReference>
<evidence type="ECO:0000256" key="6">
    <source>
        <dbReference type="ARBA" id="ARBA00023180"/>
    </source>
</evidence>
<dbReference type="InterPro" id="IPR035513">
    <property type="entry name" value="Invertase/methylesterase_inhib"/>
</dbReference>
<dbReference type="PANTHER" id="PTHR31080">
    <property type="entry name" value="PECTINESTERASE INHIBITOR-LIKE"/>
    <property type="match status" value="1"/>
</dbReference>
<feature type="domain" description="Pectinesterase inhibitor" evidence="8">
    <location>
        <begin position="33"/>
        <end position="186"/>
    </location>
</feature>
<dbReference type="GO" id="GO:0004857">
    <property type="term" value="F:enzyme inhibitor activity"/>
    <property type="evidence" value="ECO:0007669"/>
    <property type="project" value="InterPro"/>
</dbReference>
<dbReference type="NCBIfam" id="TIGR01614">
    <property type="entry name" value="PME_inhib"/>
    <property type="match status" value="1"/>
</dbReference>
<accession>A0AAW1KU95</accession>
<dbReference type="AlphaFoldDB" id="A0AAW1KU95"/>
<keyword evidence="6" id="KW-0325">Glycoprotein</keyword>
<evidence type="ECO:0000259" key="8">
    <source>
        <dbReference type="SMART" id="SM00856"/>
    </source>
</evidence>
<evidence type="ECO:0000313" key="9">
    <source>
        <dbReference type="EMBL" id="KAK9724475.1"/>
    </source>
</evidence>